<feature type="transmembrane region" description="Helical" evidence="2">
    <location>
        <begin position="712"/>
        <end position="734"/>
    </location>
</feature>
<evidence type="ECO:0000313" key="3">
    <source>
        <dbReference type="EMBL" id="CUG87054.1"/>
    </source>
</evidence>
<organism evidence="3 4">
    <name type="scientific">Bodo saltans</name>
    <name type="common">Flagellated protozoan</name>
    <dbReference type="NCBI Taxonomy" id="75058"/>
    <lineage>
        <taxon>Eukaryota</taxon>
        <taxon>Discoba</taxon>
        <taxon>Euglenozoa</taxon>
        <taxon>Kinetoplastea</taxon>
        <taxon>Metakinetoplastina</taxon>
        <taxon>Eubodonida</taxon>
        <taxon>Bodonidae</taxon>
        <taxon>Bodo</taxon>
    </lineage>
</organism>
<feature type="transmembrane region" description="Helical" evidence="2">
    <location>
        <begin position="617"/>
        <end position="638"/>
    </location>
</feature>
<dbReference type="OrthoDB" id="10692767at2759"/>
<dbReference type="Gene3D" id="2.120.10.30">
    <property type="entry name" value="TolB, C-terminal domain"/>
    <property type="match status" value="2"/>
</dbReference>
<dbReference type="EMBL" id="CYKH01001429">
    <property type="protein sequence ID" value="CUG87054.1"/>
    <property type="molecule type" value="Genomic_DNA"/>
</dbReference>
<sequence length="963" mass="103355">MMTNQSSSLSLKARIVTCMIVVMTFLSLCANAQTLSTVWRRDASSSTPYRMDSISTSKFIGTDNIVYFVSNTGNRSAGFVDVVTGTITRLVKNNGTSSCSPFLGTVPDFSASYPITPLAVAVSGNGKQMFIGDSVPSARIFSITTTSSRTFLPASTNSYSRFAGGECSYIPGTLGNGVPKYSDMNSANYIAFDSRTGNLYLTQSRAVFQISAADNNAYYYLGNQQQAGDRTTEPYTPINRLLARTSQPNQIFIDEVGDTMYVAENGMGTVRQIQMTTGNASVVIGQFLSYTWPPASCPPSNPCTADNVTFSGLTSVALYRAQSVNQRWLFIGDLTEAVIYKMILETGVVTVVAGQMLNSGTIDGAASVSRLSVIKCIAIGFSSIYVADGSLRRLELNDNPTPAPPVIAPAVLDQTSNAVVGATLALGIVNPTGATQASRANVIMALARCERQFGQLPAYTHLLQFSVGDDPDFQYFVGAVIGNIVICLGTLLLNALMVFGYAKYTNQPASSAASSLKFPSLVSLPLLFVLNPTISVGVSLMAYASGWMIGIGVLGFLASLIGFGIVTVYFVFFFEGHSDFEMLDKKFSGVFARMVNPVGEWLQTDLTGRMGMFFEDYLPSCWWFVILELGMCVLSGIIEGIRPADEANCLIAIGLASVLYTAFFVALVLWQPYTVRFVYYLRALIAGLQMVSAFLSLAAVKTSDPDWEAAGISFGLASLYATTIDALFALFITIRDLYDFFHAQGGGGIHEAGVPLRVMDRQNSDTGSNDSIVLEKLGVSHEPADERASSFDEERGVGGVSRHAILREHISELISHGELADSRRTGGGGAVGAHNISNLRADPMGNSGNSGLNAADYFRNPRAADQTSDRSTPARHHNPAAGVFQAPDSDNDSDAPPPPPLPNASMISAASRTSLTNNSFMHRQQQQQSSQQHGQLRNRSLTNRSMTKAPTPPNDSDSDSLDL</sequence>
<keyword evidence="2" id="KW-0812">Transmembrane</keyword>
<keyword evidence="2" id="KW-1133">Transmembrane helix</keyword>
<dbReference type="SUPFAM" id="SSF63825">
    <property type="entry name" value="YWTD domain"/>
    <property type="match status" value="1"/>
</dbReference>
<name>A0A0S4JA25_BODSA</name>
<feature type="region of interest" description="Disordered" evidence="1">
    <location>
        <begin position="817"/>
        <end position="963"/>
    </location>
</feature>
<feature type="transmembrane region" description="Helical" evidence="2">
    <location>
        <begin position="650"/>
        <end position="670"/>
    </location>
</feature>
<feature type="compositionally biased region" description="Polar residues" evidence="1">
    <location>
        <begin position="933"/>
        <end position="948"/>
    </location>
</feature>
<evidence type="ECO:0000256" key="1">
    <source>
        <dbReference type="SAM" id="MobiDB-lite"/>
    </source>
</evidence>
<evidence type="ECO:0000313" key="4">
    <source>
        <dbReference type="Proteomes" id="UP000051952"/>
    </source>
</evidence>
<feature type="transmembrane region" description="Helical" evidence="2">
    <location>
        <begin position="475"/>
        <end position="501"/>
    </location>
</feature>
<accession>A0A0S4JA25</accession>
<reference evidence="4" key="1">
    <citation type="submission" date="2015-09" db="EMBL/GenBank/DDBJ databases">
        <authorList>
            <consortium name="Pathogen Informatics"/>
        </authorList>
    </citation>
    <scope>NUCLEOTIDE SEQUENCE [LARGE SCALE GENOMIC DNA]</scope>
    <source>
        <strain evidence="4">Lake Konstanz</strain>
    </source>
</reference>
<dbReference type="VEuPathDB" id="TriTrypDB:BSAL_01050"/>
<keyword evidence="2" id="KW-0472">Membrane</keyword>
<feature type="compositionally biased region" description="Polar residues" evidence="1">
    <location>
        <begin position="906"/>
        <end position="923"/>
    </location>
</feature>
<keyword evidence="4" id="KW-1185">Reference proteome</keyword>
<dbReference type="AlphaFoldDB" id="A0A0S4JA25"/>
<dbReference type="InterPro" id="IPR011042">
    <property type="entry name" value="6-blade_b-propeller_TolB-like"/>
</dbReference>
<feature type="transmembrane region" description="Helical" evidence="2">
    <location>
        <begin position="521"/>
        <end position="543"/>
    </location>
</feature>
<feature type="transmembrane region" description="Helical" evidence="2">
    <location>
        <begin position="677"/>
        <end position="700"/>
    </location>
</feature>
<protein>
    <submittedName>
        <fullName evidence="3">Membrane-associated protein, putative</fullName>
    </submittedName>
</protein>
<evidence type="ECO:0000256" key="2">
    <source>
        <dbReference type="SAM" id="Phobius"/>
    </source>
</evidence>
<proteinExistence type="predicted"/>
<gene>
    <name evidence="3" type="ORF">BSAL_01050</name>
</gene>
<feature type="transmembrane region" description="Helical" evidence="2">
    <location>
        <begin position="549"/>
        <end position="574"/>
    </location>
</feature>
<dbReference type="Proteomes" id="UP000051952">
    <property type="component" value="Unassembled WGS sequence"/>
</dbReference>